<protein>
    <submittedName>
        <fullName evidence="2">Uncharacterized protein</fullName>
    </submittedName>
</protein>
<evidence type="ECO:0000313" key="2">
    <source>
        <dbReference type="EMBL" id="OSS43813.1"/>
    </source>
</evidence>
<dbReference type="EMBL" id="KZ107861">
    <property type="protein sequence ID" value="OSS43813.1"/>
    <property type="molecule type" value="Genomic_DNA"/>
</dbReference>
<feature type="region of interest" description="Disordered" evidence="1">
    <location>
        <begin position="132"/>
        <end position="193"/>
    </location>
</feature>
<gene>
    <name evidence="2" type="ORF">B5807_11600</name>
</gene>
<feature type="compositionally biased region" description="Basic and acidic residues" evidence="1">
    <location>
        <begin position="132"/>
        <end position="152"/>
    </location>
</feature>
<dbReference type="Proteomes" id="UP000193240">
    <property type="component" value="Unassembled WGS sequence"/>
</dbReference>
<feature type="compositionally biased region" description="Basic residues" evidence="1">
    <location>
        <begin position="184"/>
        <end position="193"/>
    </location>
</feature>
<dbReference type="STRING" id="105696.A0A1Y2LIE3"/>
<dbReference type="AlphaFoldDB" id="A0A1Y2LIE3"/>
<proteinExistence type="predicted"/>
<organism evidence="2 3">
    <name type="scientific">Epicoccum nigrum</name>
    <name type="common">Soil fungus</name>
    <name type="synonym">Epicoccum purpurascens</name>
    <dbReference type="NCBI Taxonomy" id="105696"/>
    <lineage>
        <taxon>Eukaryota</taxon>
        <taxon>Fungi</taxon>
        <taxon>Dikarya</taxon>
        <taxon>Ascomycota</taxon>
        <taxon>Pezizomycotina</taxon>
        <taxon>Dothideomycetes</taxon>
        <taxon>Pleosporomycetidae</taxon>
        <taxon>Pleosporales</taxon>
        <taxon>Pleosporineae</taxon>
        <taxon>Didymellaceae</taxon>
        <taxon>Epicoccum</taxon>
    </lineage>
</organism>
<sequence length="508" mass="57874">MYTAAAFEKFACQRILQPGEGGAILARLFKRFVIRRDYAASCVVDHKGKEHVIGSSMRAVHRYTLHLDNDEAWQEVHDSLIGEHQGNVIRDETSEQTHLNGRAARCMNFAAISPLLLCAKGILQAKVDAERDSLQHPYEKARSSTRMRDNPDLVRPPLNPAREFDSDYDEEYDSDEEEGEAKGDKRRAKGKRPKIKNPHLAQYRALYEAGQYDTWFRKLMEDIYVNLETMDPDQEVMGSLFNGKRPQDMTTTQLVNIFVASSPRLKAMIHVLADQVDNRNEKALIFAQSPWEQMLYAVILRLLDYKANAVLASQKTQVKDELIARFQTPLTRWTQPDYDGVKDSDLEILVLSYHMNSGLNLHPTCHNLHAPSPPPSYSIWIQTCGRIARFSQAFDCVVIMYIGKKTYNVAQYQTLMMNALPTVAALTCKVESDRDGQEHTMASSVSFAELKHFHGYMDTLVDDRTAGFQALKDAKLIEEIDEQTKFIRILNIVMGKSIVVDESVRDTY</sequence>
<name>A0A1Y2LIE3_EPING</name>
<dbReference type="InParanoid" id="A0A1Y2LIE3"/>
<reference evidence="2 3" key="1">
    <citation type="journal article" date="2017" name="Genome Announc.">
        <title>Genome sequence of the saprophytic ascomycete Epicoccum nigrum ICMP 19927 strain isolated from New Zealand.</title>
        <authorList>
            <person name="Fokin M."/>
            <person name="Fleetwood D."/>
            <person name="Weir B.S."/>
            <person name="Villas-Boas S.G."/>
        </authorList>
    </citation>
    <scope>NUCLEOTIDE SEQUENCE [LARGE SCALE GENOMIC DNA]</scope>
    <source>
        <strain evidence="2 3">ICMP 19927</strain>
    </source>
</reference>
<dbReference type="InterPro" id="IPR027417">
    <property type="entry name" value="P-loop_NTPase"/>
</dbReference>
<accession>A0A1Y2LIE3</accession>
<evidence type="ECO:0000313" key="3">
    <source>
        <dbReference type="Proteomes" id="UP000193240"/>
    </source>
</evidence>
<feature type="compositionally biased region" description="Acidic residues" evidence="1">
    <location>
        <begin position="166"/>
        <end position="179"/>
    </location>
</feature>
<dbReference type="Gene3D" id="3.40.50.300">
    <property type="entry name" value="P-loop containing nucleotide triphosphate hydrolases"/>
    <property type="match status" value="1"/>
</dbReference>
<dbReference type="OMA" id="PSYSIWI"/>
<dbReference type="SUPFAM" id="SSF52540">
    <property type="entry name" value="P-loop containing nucleoside triphosphate hydrolases"/>
    <property type="match status" value="1"/>
</dbReference>
<keyword evidence="3" id="KW-1185">Reference proteome</keyword>
<evidence type="ECO:0000256" key="1">
    <source>
        <dbReference type="SAM" id="MobiDB-lite"/>
    </source>
</evidence>